<dbReference type="Proteomes" id="UP000637906">
    <property type="component" value="Unassembled WGS sequence"/>
</dbReference>
<dbReference type="AlphaFoldDB" id="A0A8J3HWE2"/>
<sequence length="284" mass="32978">MYSSTIDSYCVDYVRQNDRDRFICALFSKGDVRYYFLVLSAFNIEISDILYSSTEVMTALVRIKWWREKIEMIYSNKLTDADKITKELEVVIKSTNIPEILFYQYLDGYEEAVCRDEYLNIEELEDNAAKTTVNLIKMILTTADIKDCDSDLGQTIYHSGIAWSLMNNLRNERCLNSRGRTFLPKELLQSAGIENVLSSKNNLALKGVVEHMVKVTQSHIDKVKMLIRNIPREIISIALMPILAEFYLKRICRRKFDIINKEVGTISPMMQIKLLLYKTKICCL</sequence>
<reference evidence="1 2" key="1">
    <citation type="journal article" date="2021" name="Microb. Ecol.">
        <title>Candidatus Mesenet longicola: Novel Endosymbionts of Brontispa longissima that Induce Cytoplasmic Incompatibility.</title>
        <authorList>
            <person name="Takano S."/>
            <person name="Gotoh Y."/>
            <person name="Hayashi T."/>
        </authorList>
    </citation>
    <scope>NUCLEOTIDE SEQUENCE [LARGE SCALE GENOMIC DNA]</scope>
    <source>
        <strain evidence="1">L5</strain>
    </source>
</reference>
<accession>A0A8J3HWE2</accession>
<gene>
    <name evidence="1" type="ORF">sL5_05090</name>
</gene>
<protein>
    <recommendedName>
        <fullName evidence="3">Phytoene synthase</fullName>
    </recommendedName>
</protein>
<organism evidence="1 2">
    <name type="scientific">Candidatus Mesenet longicola</name>
    <dbReference type="NCBI Taxonomy" id="1892558"/>
    <lineage>
        <taxon>Bacteria</taxon>
        <taxon>Pseudomonadati</taxon>
        <taxon>Pseudomonadota</taxon>
        <taxon>Alphaproteobacteria</taxon>
        <taxon>Rickettsiales</taxon>
        <taxon>Anaplasmataceae</taxon>
        <taxon>Candidatus Mesenet</taxon>
    </lineage>
</organism>
<dbReference type="InterPro" id="IPR008949">
    <property type="entry name" value="Isoprenoid_synthase_dom_sf"/>
</dbReference>
<evidence type="ECO:0000313" key="1">
    <source>
        <dbReference type="EMBL" id="GHM59516.1"/>
    </source>
</evidence>
<name>A0A8J3HWE2_9RICK</name>
<dbReference type="InterPro" id="IPR002060">
    <property type="entry name" value="Squ/phyt_synthse"/>
</dbReference>
<comment type="caution">
    <text evidence="1">The sequence shown here is derived from an EMBL/GenBank/DDBJ whole genome shotgun (WGS) entry which is preliminary data.</text>
</comment>
<evidence type="ECO:0000313" key="2">
    <source>
        <dbReference type="Proteomes" id="UP000637906"/>
    </source>
</evidence>
<proteinExistence type="predicted"/>
<keyword evidence="2" id="KW-1185">Reference proteome</keyword>
<evidence type="ECO:0008006" key="3">
    <source>
        <dbReference type="Google" id="ProtNLM"/>
    </source>
</evidence>
<dbReference type="Gene3D" id="1.10.600.10">
    <property type="entry name" value="Farnesyl Diphosphate Synthase"/>
    <property type="match status" value="1"/>
</dbReference>
<dbReference type="EMBL" id="BNGU01000016">
    <property type="protein sequence ID" value="GHM59516.1"/>
    <property type="molecule type" value="Genomic_DNA"/>
</dbReference>
<dbReference type="Pfam" id="PF00494">
    <property type="entry name" value="SQS_PSY"/>
    <property type="match status" value="1"/>
</dbReference>
<dbReference type="SUPFAM" id="SSF48576">
    <property type="entry name" value="Terpenoid synthases"/>
    <property type="match status" value="1"/>
</dbReference>